<feature type="compositionally biased region" description="Low complexity" evidence="1">
    <location>
        <begin position="210"/>
        <end position="232"/>
    </location>
</feature>
<evidence type="ECO:0000313" key="3">
    <source>
        <dbReference type="Proteomes" id="UP001215598"/>
    </source>
</evidence>
<dbReference type="GO" id="GO:0004525">
    <property type="term" value="F:ribonuclease III activity"/>
    <property type="evidence" value="ECO:0007669"/>
    <property type="project" value="InterPro"/>
</dbReference>
<accession>A0AAD7K130</accession>
<feature type="region of interest" description="Disordered" evidence="1">
    <location>
        <begin position="204"/>
        <end position="232"/>
    </location>
</feature>
<organism evidence="2 3">
    <name type="scientific">Mycena metata</name>
    <dbReference type="NCBI Taxonomy" id="1033252"/>
    <lineage>
        <taxon>Eukaryota</taxon>
        <taxon>Fungi</taxon>
        <taxon>Dikarya</taxon>
        <taxon>Basidiomycota</taxon>
        <taxon>Agaricomycotina</taxon>
        <taxon>Agaricomycetes</taxon>
        <taxon>Agaricomycetidae</taxon>
        <taxon>Agaricales</taxon>
        <taxon>Marasmiineae</taxon>
        <taxon>Mycenaceae</taxon>
        <taxon>Mycena</taxon>
    </lineage>
</organism>
<comment type="caution">
    <text evidence="2">The sequence shown here is derived from an EMBL/GenBank/DDBJ whole genome shotgun (WGS) entry which is preliminary data.</text>
</comment>
<evidence type="ECO:0008006" key="4">
    <source>
        <dbReference type="Google" id="ProtNLM"/>
    </source>
</evidence>
<evidence type="ECO:0000313" key="2">
    <source>
        <dbReference type="EMBL" id="KAJ7776110.1"/>
    </source>
</evidence>
<keyword evidence="3" id="KW-1185">Reference proteome</keyword>
<feature type="region of interest" description="Disordered" evidence="1">
    <location>
        <begin position="352"/>
        <end position="376"/>
    </location>
</feature>
<dbReference type="GO" id="GO:0006396">
    <property type="term" value="P:RNA processing"/>
    <property type="evidence" value="ECO:0007669"/>
    <property type="project" value="InterPro"/>
</dbReference>
<proteinExistence type="predicted"/>
<reference evidence="2" key="1">
    <citation type="submission" date="2023-03" db="EMBL/GenBank/DDBJ databases">
        <title>Massive genome expansion in bonnet fungi (Mycena s.s.) driven by repeated elements and novel gene families across ecological guilds.</title>
        <authorList>
            <consortium name="Lawrence Berkeley National Laboratory"/>
            <person name="Harder C.B."/>
            <person name="Miyauchi S."/>
            <person name="Viragh M."/>
            <person name="Kuo A."/>
            <person name="Thoen E."/>
            <person name="Andreopoulos B."/>
            <person name="Lu D."/>
            <person name="Skrede I."/>
            <person name="Drula E."/>
            <person name="Henrissat B."/>
            <person name="Morin E."/>
            <person name="Kohler A."/>
            <person name="Barry K."/>
            <person name="LaButti K."/>
            <person name="Morin E."/>
            <person name="Salamov A."/>
            <person name="Lipzen A."/>
            <person name="Mereny Z."/>
            <person name="Hegedus B."/>
            <person name="Baldrian P."/>
            <person name="Stursova M."/>
            <person name="Weitz H."/>
            <person name="Taylor A."/>
            <person name="Grigoriev I.V."/>
            <person name="Nagy L.G."/>
            <person name="Martin F."/>
            <person name="Kauserud H."/>
        </authorList>
    </citation>
    <scope>NUCLEOTIDE SEQUENCE</scope>
    <source>
        <strain evidence="2">CBHHK182m</strain>
    </source>
</reference>
<dbReference type="EMBL" id="JARKIB010000009">
    <property type="protein sequence ID" value="KAJ7776110.1"/>
    <property type="molecule type" value="Genomic_DNA"/>
</dbReference>
<dbReference type="AlphaFoldDB" id="A0AAD7K130"/>
<dbReference type="SUPFAM" id="SSF69065">
    <property type="entry name" value="RNase III domain-like"/>
    <property type="match status" value="1"/>
</dbReference>
<protein>
    <recommendedName>
        <fullName evidence="4">RNase III domain-containing protein</fullName>
    </recommendedName>
</protein>
<dbReference type="InterPro" id="IPR036389">
    <property type="entry name" value="RNase_III_sf"/>
</dbReference>
<name>A0AAD7K130_9AGAR</name>
<sequence>MSNAQVVLRKPNAHNTSGQSQRLQKQRMVLSHPELCQLACQWLRDPLSTPVNFLLFNDLTVRNYTFCDSHAIRTALEFLGDRAIYSFLGRAVMKALPEHVELYSPIIGAIGSNVVLGEFSSTLKMHTKTADKTGGDVFETIQGASLIDHLDDWDAVEARAAEMFTPLIMVCASALLDAKRLASSSNTQPFKRARLGNDTSIVTRDGLSASVPKPSPSNTSPPSTTTTSLHTTPDATASLSRMLAFLSMTTTTKSTPPTTRPALTKPKKTVIEATQRCTAINVRHGPPSRYGVKVGASSACGFSSSELRFTPNAHSLSPVSESDNPEFPPELVLSPSSGACMYDPVCPSSHRRAGARGGVCPPRRITPHPNESSTSATLTPHELLEWIGAEYYDSGASMGGRLWHVDFSRECGGGLGTGKARERGVWSESESEWEKPVRERESQFAVHIKIEVEGLDEPGMKRVGYDFERGQLKPRPRAQSSQSPREARQS</sequence>
<dbReference type="Proteomes" id="UP001215598">
    <property type="component" value="Unassembled WGS sequence"/>
</dbReference>
<gene>
    <name evidence="2" type="ORF">B0H16DRAFT_1858801</name>
</gene>
<evidence type="ECO:0000256" key="1">
    <source>
        <dbReference type="SAM" id="MobiDB-lite"/>
    </source>
</evidence>
<feature type="region of interest" description="Disordered" evidence="1">
    <location>
        <begin position="466"/>
        <end position="490"/>
    </location>
</feature>